<comment type="caution">
    <text evidence="1">The sequence shown here is derived from an EMBL/GenBank/DDBJ whole genome shotgun (WGS) entry which is preliminary data.</text>
</comment>
<dbReference type="EMBL" id="VLLC01000007">
    <property type="protein sequence ID" value="TWI73961.1"/>
    <property type="molecule type" value="Genomic_DNA"/>
</dbReference>
<dbReference type="OrthoDB" id="7503064at2"/>
<dbReference type="SUPFAM" id="SSF52540">
    <property type="entry name" value="P-loop containing nucleoside triphosphate hydrolases"/>
    <property type="match status" value="1"/>
</dbReference>
<sequence>MVEAMHHKIRESMESAEGLYYRLVLLTGKSGSGKTRVLRDMAEEYKTTILNINLLLSGRLLELSEKQRTLRLPGILEEIIRSEEHNNDDRHRGAGTPLILDNTEILFDKNLKQNPLRLLQSISRNRLILASWNGTLVRGKLQYAEIGHPEYQSYDSDDILIVDMEAGAKKDLPAGDRS</sequence>
<organism evidence="1 2">
    <name type="scientific">Desulfobotulus alkaliphilus</name>
    <dbReference type="NCBI Taxonomy" id="622671"/>
    <lineage>
        <taxon>Bacteria</taxon>
        <taxon>Pseudomonadati</taxon>
        <taxon>Thermodesulfobacteriota</taxon>
        <taxon>Desulfobacteria</taxon>
        <taxon>Desulfobacterales</taxon>
        <taxon>Desulfobacteraceae</taxon>
        <taxon>Desulfobotulus</taxon>
    </lineage>
</organism>
<dbReference type="InterPro" id="IPR027417">
    <property type="entry name" value="P-loop_NTPase"/>
</dbReference>
<dbReference type="NCBIfam" id="NF033453">
    <property type="entry name" value="BREX_3_BrxF"/>
    <property type="match status" value="1"/>
</dbReference>
<dbReference type="AlphaFoldDB" id="A0A562RY40"/>
<dbReference type="InterPro" id="IPR048067">
    <property type="entry name" value="BREX_3_BrxF"/>
</dbReference>
<proteinExistence type="predicted"/>
<gene>
    <name evidence="1" type="ORF">LZ24_01191</name>
</gene>
<dbReference type="Gene3D" id="3.40.50.300">
    <property type="entry name" value="P-loop containing nucleotide triphosphate hydrolases"/>
    <property type="match status" value="1"/>
</dbReference>
<accession>A0A562RY40</accession>
<keyword evidence="2" id="KW-1185">Reference proteome</keyword>
<reference evidence="1 2" key="1">
    <citation type="submission" date="2019-07" db="EMBL/GenBank/DDBJ databases">
        <title>Genome sequencing of 100 strains of the haloalkaliphilic chemolithoautotrophic sulfur-oxidizing bacterium Thioalkalivibrio.</title>
        <authorList>
            <person name="Muyzer G."/>
        </authorList>
    </citation>
    <scope>NUCLEOTIDE SEQUENCE [LARGE SCALE GENOMIC DNA]</scope>
    <source>
        <strain evidence="1 2">ASO4-4</strain>
    </source>
</reference>
<evidence type="ECO:0008006" key="3">
    <source>
        <dbReference type="Google" id="ProtNLM"/>
    </source>
</evidence>
<name>A0A562RY40_9BACT</name>
<protein>
    <recommendedName>
        <fullName evidence="3">ATPase family protein associated with various cellular activities (AAA)</fullName>
    </recommendedName>
</protein>
<dbReference type="Proteomes" id="UP000318307">
    <property type="component" value="Unassembled WGS sequence"/>
</dbReference>
<evidence type="ECO:0000313" key="2">
    <source>
        <dbReference type="Proteomes" id="UP000318307"/>
    </source>
</evidence>
<evidence type="ECO:0000313" key="1">
    <source>
        <dbReference type="EMBL" id="TWI73961.1"/>
    </source>
</evidence>
<dbReference type="RefSeq" id="WP_144683371.1">
    <property type="nucleotide sequence ID" value="NZ_VLLC01000007.1"/>
</dbReference>